<proteinExistence type="predicted"/>
<dbReference type="EMBL" id="MUZR01000041">
    <property type="protein sequence ID" value="OOC09651.1"/>
    <property type="molecule type" value="Genomic_DNA"/>
</dbReference>
<gene>
    <name evidence="3" type="ORF">B1A74_09935</name>
</gene>
<dbReference type="RefSeq" id="WP_077244545.1">
    <property type="nucleotide sequence ID" value="NZ_MUZR01000041.1"/>
</dbReference>
<name>A0A1V2ZXC0_9GAMM</name>
<dbReference type="AlphaFoldDB" id="A0A1V2ZXC0"/>
<protein>
    <recommendedName>
        <fullName evidence="2">Chemoreceptor zinc-binding domain-containing protein</fullName>
    </recommendedName>
</protein>
<reference evidence="3 4" key="1">
    <citation type="submission" date="2017-02" db="EMBL/GenBank/DDBJ databases">
        <title>Genomic diversity within the haloalkaliphilic genus Thioalkalivibrio.</title>
        <authorList>
            <person name="Ahn A.-C."/>
            <person name="Meier-Kolthoff J."/>
            <person name="Overmars L."/>
            <person name="Richter M."/>
            <person name="Woyke T."/>
            <person name="Sorokin D.Y."/>
            <person name="Muyzer G."/>
        </authorList>
    </citation>
    <scope>NUCLEOTIDE SEQUENCE [LARGE SCALE GENOMIC DNA]</scope>
    <source>
        <strain evidence="3 4">HL17</strain>
    </source>
</reference>
<feature type="domain" description="Chemoreceptor zinc-binding" evidence="2">
    <location>
        <begin position="17"/>
        <end position="81"/>
    </location>
</feature>
<comment type="caution">
    <text evidence="3">The sequence shown here is derived from an EMBL/GenBank/DDBJ whole genome shotgun (WGS) entry which is preliminary data.</text>
</comment>
<dbReference type="Proteomes" id="UP000189177">
    <property type="component" value="Unassembled WGS sequence"/>
</dbReference>
<keyword evidence="4" id="KW-1185">Reference proteome</keyword>
<evidence type="ECO:0000313" key="3">
    <source>
        <dbReference type="EMBL" id="OOC09651.1"/>
    </source>
</evidence>
<evidence type="ECO:0000313" key="4">
    <source>
        <dbReference type="Proteomes" id="UP000189177"/>
    </source>
</evidence>
<sequence length="151" mass="17655">MEKQEVLDRLHQAKRAHLAWVGRAELLTQGVPVEKDQIPVLHTDCPFGQWYFSDGQALNDFPEFEAIDEAHRHLHQAYAEIFKLVTEEENASMFSKLLGFARRQHERNEPLIRMHMEALEEASRSVVHHLDALEKKIREMEEEQFAEAVRA</sequence>
<dbReference type="Gene3D" id="1.20.120.30">
    <property type="entry name" value="Aspartate receptor, ligand-binding domain"/>
    <property type="match status" value="1"/>
</dbReference>
<accession>A0A1V2ZXC0</accession>
<evidence type="ECO:0000256" key="1">
    <source>
        <dbReference type="SAM" id="Coils"/>
    </source>
</evidence>
<dbReference type="Pfam" id="PF13682">
    <property type="entry name" value="CZB"/>
    <property type="match status" value="1"/>
</dbReference>
<evidence type="ECO:0000259" key="2">
    <source>
        <dbReference type="Pfam" id="PF13682"/>
    </source>
</evidence>
<keyword evidence="1" id="KW-0175">Coiled coil</keyword>
<dbReference type="InterPro" id="IPR025991">
    <property type="entry name" value="Chemoreceptor_zinc-bind_dom"/>
</dbReference>
<dbReference type="OrthoDB" id="9808588at2"/>
<feature type="coiled-coil region" evidence="1">
    <location>
        <begin position="116"/>
        <end position="143"/>
    </location>
</feature>
<organism evidence="3 4">
    <name type="scientific">Thioalkalivibrio halophilus</name>
    <dbReference type="NCBI Taxonomy" id="252474"/>
    <lineage>
        <taxon>Bacteria</taxon>
        <taxon>Pseudomonadati</taxon>
        <taxon>Pseudomonadota</taxon>
        <taxon>Gammaproteobacteria</taxon>
        <taxon>Chromatiales</taxon>
        <taxon>Ectothiorhodospiraceae</taxon>
        <taxon>Thioalkalivibrio</taxon>
    </lineage>
</organism>